<feature type="region of interest" description="Disordered" evidence="5">
    <location>
        <begin position="1"/>
        <end position="58"/>
    </location>
</feature>
<dbReference type="Pfam" id="PF00808">
    <property type="entry name" value="CBFD_NFYB_HMF"/>
    <property type="match status" value="1"/>
</dbReference>
<dbReference type="OrthoDB" id="386949at2759"/>
<dbReference type="InterPro" id="IPR009072">
    <property type="entry name" value="Histone-fold"/>
</dbReference>
<feature type="compositionally biased region" description="Basic and acidic residues" evidence="5">
    <location>
        <begin position="32"/>
        <end position="45"/>
    </location>
</feature>
<evidence type="ECO:0000313" key="7">
    <source>
        <dbReference type="EMBL" id="OEJ82691.1"/>
    </source>
</evidence>
<dbReference type="SUPFAM" id="SSF47113">
    <property type="entry name" value="Histone-fold"/>
    <property type="match status" value="1"/>
</dbReference>
<dbReference type="AlphaFoldDB" id="A0A1E5R729"/>
<dbReference type="InterPro" id="IPR027113">
    <property type="entry name" value="Transc_fact_NFYB/HAP3"/>
</dbReference>
<sequence>MVEEVKKLEEVDPTVEPVKKEVSEEVSSTAEPIKKEVSEEDVHVDDADDTNTELPNKRRKLDVDPELKKFLTGLSEQMDSSVDYLRYLTSLTEQDKTMPLNNVANIMKSVLPPGTKISKEAKQLMQDCCSELISFVTSGATEAVFEDKRKTVLGDDIIQSMYTLGFPNYSEIMTIYLQKYKEFQILRQLTIGIIEQEGQGKKYKKRQEKEGKAENEEDDNHGN</sequence>
<dbReference type="VEuPathDB" id="FungiDB:AWRI3580_g3746"/>
<keyword evidence="4" id="KW-0804">Transcription</keyword>
<accession>A0A1E5R729</accession>
<gene>
    <name evidence="7" type="ORF">AWRI3580_g3746</name>
</gene>
<evidence type="ECO:0000256" key="5">
    <source>
        <dbReference type="SAM" id="MobiDB-lite"/>
    </source>
</evidence>
<feature type="domain" description="Transcription factor CBF/NF-Y/archaeal histone" evidence="6">
    <location>
        <begin position="98"/>
        <end position="161"/>
    </location>
</feature>
<evidence type="ECO:0000256" key="3">
    <source>
        <dbReference type="ARBA" id="ARBA00023125"/>
    </source>
</evidence>
<keyword evidence="3" id="KW-0238">DNA-binding</keyword>
<dbReference type="STRING" id="29833.A0A1E5R729"/>
<evidence type="ECO:0000256" key="1">
    <source>
        <dbReference type="ARBA" id="ARBA00009053"/>
    </source>
</evidence>
<feature type="region of interest" description="Disordered" evidence="5">
    <location>
        <begin position="198"/>
        <end position="223"/>
    </location>
</feature>
<evidence type="ECO:0000313" key="8">
    <source>
        <dbReference type="Proteomes" id="UP000095358"/>
    </source>
</evidence>
<dbReference type="EMBL" id="LPNN01000009">
    <property type="protein sequence ID" value="OEJ82691.1"/>
    <property type="molecule type" value="Genomic_DNA"/>
</dbReference>
<reference evidence="8" key="1">
    <citation type="journal article" date="2016" name="Genome Announc.">
        <title>Genome sequences of three species of Hanseniaspora isolated from spontaneous wine fermentations.</title>
        <authorList>
            <person name="Sternes P.R."/>
            <person name="Lee D."/>
            <person name="Kutyna D.R."/>
            <person name="Borneman A.R."/>
        </authorList>
    </citation>
    <scope>NUCLEOTIDE SEQUENCE [LARGE SCALE GENOMIC DNA]</scope>
    <source>
        <strain evidence="8">AWRI3580</strain>
    </source>
</reference>
<dbReference type="PRINTS" id="PR00615">
    <property type="entry name" value="CCAATSUBUNTA"/>
</dbReference>
<dbReference type="InterPro" id="IPR003958">
    <property type="entry name" value="CBFA_NFYB_domain"/>
</dbReference>
<feature type="compositionally biased region" description="Basic and acidic residues" evidence="5">
    <location>
        <begin position="1"/>
        <end position="10"/>
    </location>
</feature>
<keyword evidence="8" id="KW-1185">Reference proteome</keyword>
<dbReference type="GO" id="GO:0000978">
    <property type="term" value="F:RNA polymerase II cis-regulatory region sequence-specific DNA binding"/>
    <property type="evidence" value="ECO:0007669"/>
    <property type="project" value="TreeGrafter"/>
</dbReference>
<dbReference type="Gene3D" id="1.10.20.10">
    <property type="entry name" value="Histone, subunit A"/>
    <property type="match status" value="1"/>
</dbReference>
<dbReference type="Proteomes" id="UP000095358">
    <property type="component" value="Unassembled WGS sequence"/>
</dbReference>
<comment type="caution">
    <text evidence="7">The sequence shown here is derived from an EMBL/GenBank/DDBJ whole genome shotgun (WGS) entry which is preliminary data.</text>
</comment>
<evidence type="ECO:0000256" key="4">
    <source>
        <dbReference type="ARBA" id="ARBA00023163"/>
    </source>
</evidence>
<name>A0A1E5R729_HANUV</name>
<dbReference type="GO" id="GO:0046982">
    <property type="term" value="F:protein heterodimerization activity"/>
    <property type="evidence" value="ECO:0007669"/>
    <property type="project" value="InterPro"/>
</dbReference>
<dbReference type="GO" id="GO:0001228">
    <property type="term" value="F:DNA-binding transcription activator activity, RNA polymerase II-specific"/>
    <property type="evidence" value="ECO:0007669"/>
    <property type="project" value="InterPro"/>
</dbReference>
<dbReference type="PANTHER" id="PTHR11064">
    <property type="entry name" value="CCAAT-BINDING TRANSCRIPTION FACTOR-RELATED"/>
    <property type="match status" value="1"/>
</dbReference>
<dbReference type="GO" id="GO:0016602">
    <property type="term" value="C:CCAAT-binding factor complex"/>
    <property type="evidence" value="ECO:0007669"/>
    <property type="project" value="InterPro"/>
</dbReference>
<evidence type="ECO:0000256" key="2">
    <source>
        <dbReference type="ARBA" id="ARBA00023015"/>
    </source>
</evidence>
<comment type="similarity">
    <text evidence="1">Belongs to the NFYB/HAP3 subunit family.</text>
</comment>
<keyword evidence="2" id="KW-0805">Transcription regulation</keyword>
<dbReference type="PANTHER" id="PTHR11064:SF9">
    <property type="entry name" value="NUCLEAR TRANSCRIPTION FACTOR Y SUBUNIT BETA"/>
    <property type="match status" value="1"/>
</dbReference>
<protein>
    <submittedName>
        <fullName evidence="7">Transcriptional activator HAP3</fullName>
    </submittedName>
</protein>
<organism evidence="7 8">
    <name type="scientific">Hanseniaspora uvarum</name>
    <name type="common">Yeast</name>
    <name type="synonym">Kloeckera apiculata</name>
    <dbReference type="NCBI Taxonomy" id="29833"/>
    <lineage>
        <taxon>Eukaryota</taxon>
        <taxon>Fungi</taxon>
        <taxon>Dikarya</taxon>
        <taxon>Ascomycota</taxon>
        <taxon>Saccharomycotina</taxon>
        <taxon>Saccharomycetes</taxon>
        <taxon>Saccharomycodales</taxon>
        <taxon>Saccharomycodaceae</taxon>
        <taxon>Hanseniaspora</taxon>
    </lineage>
</organism>
<evidence type="ECO:0000259" key="6">
    <source>
        <dbReference type="Pfam" id="PF00808"/>
    </source>
</evidence>
<proteinExistence type="inferred from homology"/>
<dbReference type="CDD" id="cd22907">
    <property type="entry name" value="HFD_NFYB"/>
    <property type="match status" value="1"/>
</dbReference>
<feature type="compositionally biased region" description="Basic and acidic residues" evidence="5">
    <location>
        <begin position="207"/>
        <end position="223"/>
    </location>
</feature>